<dbReference type="KEGG" id="ttt:THITE_2115598"/>
<gene>
    <name evidence="3" type="ORF">THITE_2115598</name>
</gene>
<feature type="region of interest" description="Disordered" evidence="1">
    <location>
        <begin position="29"/>
        <end position="61"/>
    </location>
</feature>
<reference evidence="3 4" key="1">
    <citation type="journal article" date="2011" name="Nat. Biotechnol.">
        <title>Comparative genomic analysis of the thermophilic biomass-degrading fungi Myceliophthora thermophila and Thielavia terrestris.</title>
        <authorList>
            <person name="Berka R.M."/>
            <person name="Grigoriev I.V."/>
            <person name="Otillar R."/>
            <person name="Salamov A."/>
            <person name="Grimwood J."/>
            <person name="Reid I."/>
            <person name="Ishmael N."/>
            <person name="John T."/>
            <person name="Darmond C."/>
            <person name="Moisan M.-C."/>
            <person name="Henrissat B."/>
            <person name="Coutinho P.M."/>
            <person name="Lombard V."/>
            <person name="Natvig D.O."/>
            <person name="Lindquist E."/>
            <person name="Schmutz J."/>
            <person name="Lucas S."/>
            <person name="Harris P."/>
            <person name="Powlowski J."/>
            <person name="Bellemare A."/>
            <person name="Taylor D."/>
            <person name="Butler G."/>
            <person name="de Vries R.P."/>
            <person name="Allijn I.E."/>
            <person name="van den Brink J."/>
            <person name="Ushinsky S."/>
            <person name="Storms R."/>
            <person name="Powell A.J."/>
            <person name="Paulsen I.T."/>
            <person name="Elbourne L.D.H."/>
            <person name="Baker S.E."/>
            <person name="Magnuson J."/>
            <person name="LaBoissiere S."/>
            <person name="Clutterbuck A.J."/>
            <person name="Martinez D."/>
            <person name="Wogulis M."/>
            <person name="de Leon A.L."/>
            <person name="Rey M.W."/>
            <person name="Tsang A."/>
        </authorList>
    </citation>
    <scope>NUCLEOTIDE SEQUENCE [LARGE SCALE GENOMIC DNA]</scope>
    <source>
        <strain evidence="4">ATCC 38088 / NRRL 8126</strain>
    </source>
</reference>
<dbReference type="RefSeq" id="XP_003653306.1">
    <property type="nucleotide sequence ID" value="XM_003653258.1"/>
</dbReference>
<dbReference type="Proteomes" id="UP000008181">
    <property type="component" value="Chromosome 2"/>
</dbReference>
<evidence type="ECO:0000313" key="4">
    <source>
        <dbReference type="Proteomes" id="UP000008181"/>
    </source>
</evidence>
<sequence length="61" mass="6765">MNVNSPFLLHFFFFIYLSVSGWSGEKSATVDDSVEQRHERNRVQPCGDHGGPKSVAECHGG</sequence>
<name>G2R4Y5_THETT</name>
<feature type="chain" id="PRO_5003436902" evidence="2">
    <location>
        <begin position="22"/>
        <end position="61"/>
    </location>
</feature>
<dbReference type="EMBL" id="CP003010">
    <property type="protein sequence ID" value="AEO66970.1"/>
    <property type="molecule type" value="Genomic_DNA"/>
</dbReference>
<dbReference type="HOGENOM" id="CLU_2924343_0_0_1"/>
<proteinExistence type="predicted"/>
<feature type="signal peptide" evidence="2">
    <location>
        <begin position="1"/>
        <end position="21"/>
    </location>
</feature>
<evidence type="ECO:0000256" key="2">
    <source>
        <dbReference type="SAM" id="SignalP"/>
    </source>
</evidence>
<evidence type="ECO:0000313" key="3">
    <source>
        <dbReference type="EMBL" id="AEO66970.1"/>
    </source>
</evidence>
<keyword evidence="4" id="KW-1185">Reference proteome</keyword>
<evidence type="ECO:0000256" key="1">
    <source>
        <dbReference type="SAM" id="MobiDB-lite"/>
    </source>
</evidence>
<protein>
    <submittedName>
        <fullName evidence="3">Uncharacterized protein</fullName>
    </submittedName>
</protein>
<dbReference type="GeneID" id="11514829"/>
<dbReference type="AlphaFoldDB" id="G2R4Y5"/>
<accession>G2R4Y5</accession>
<organism evidence="3 4">
    <name type="scientific">Thermothielavioides terrestris (strain ATCC 38088 / NRRL 8126)</name>
    <name type="common">Thielavia terrestris</name>
    <dbReference type="NCBI Taxonomy" id="578455"/>
    <lineage>
        <taxon>Eukaryota</taxon>
        <taxon>Fungi</taxon>
        <taxon>Dikarya</taxon>
        <taxon>Ascomycota</taxon>
        <taxon>Pezizomycotina</taxon>
        <taxon>Sordariomycetes</taxon>
        <taxon>Sordariomycetidae</taxon>
        <taxon>Sordariales</taxon>
        <taxon>Chaetomiaceae</taxon>
        <taxon>Thermothielavioides</taxon>
        <taxon>Thermothielavioides terrestris</taxon>
    </lineage>
</organism>
<keyword evidence="2" id="KW-0732">Signal</keyword>